<sequence>MRDLDGCTDPLTTVLDCLRCLPPRFALEELQAAAAAMNRNDPRRRLVVWVDPECGSALESVARYDLLDVELRRLGLQVLRFSWEQVVRQRERWLRAVRDVHAQGRPA</sequence>
<keyword evidence="2" id="KW-1185">Reference proteome</keyword>
<organism evidence="1 2">
    <name type="scientific">Kineococcus mangrovi</name>
    <dbReference type="NCBI Taxonomy" id="1660183"/>
    <lineage>
        <taxon>Bacteria</taxon>
        <taxon>Bacillati</taxon>
        <taxon>Actinomycetota</taxon>
        <taxon>Actinomycetes</taxon>
        <taxon>Kineosporiales</taxon>
        <taxon>Kineosporiaceae</taxon>
        <taxon>Kineococcus</taxon>
    </lineage>
</organism>
<dbReference type="RefSeq" id="WP_370720616.1">
    <property type="nucleotide sequence ID" value="NZ_JBGGTQ010000011.1"/>
</dbReference>
<reference evidence="1 2" key="1">
    <citation type="submission" date="2024-07" db="EMBL/GenBank/DDBJ databases">
        <authorList>
            <person name="Thanompreechachai J."/>
            <person name="Duangmal K."/>
        </authorList>
    </citation>
    <scope>NUCLEOTIDE SEQUENCE [LARGE SCALE GENOMIC DNA]</scope>
    <source>
        <strain evidence="1 2">TBRC 1896</strain>
    </source>
</reference>
<evidence type="ECO:0000313" key="2">
    <source>
        <dbReference type="Proteomes" id="UP001566476"/>
    </source>
</evidence>
<evidence type="ECO:0000313" key="1">
    <source>
        <dbReference type="EMBL" id="MEZ0494383.1"/>
    </source>
</evidence>
<gene>
    <name evidence="1" type="ORF">AB2L28_19270</name>
</gene>
<comment type="caution">
    <text evidence="1">The sequence shown here is derived from an EMBL/GenBank/DDBJ whole genome shotgun (WGS) entry which is preliminary data.</text>
</comment>
<name>A0ABV4I9I2_9ACTN</name>
<proteinExistence type="predicted"/>
<protein>
    <submittedName>
        <fullName evidence="1">Uncharacterized protein</fullName>
    </submittedName>
</protein>
<dbReference type="EMBL" id="JBGGTQ010000011">
    <property type="protein sequence ID" value="MEZ0494383.1"/>
    <property type="molecule type" value="Genomic_DNA"/>
</dbReference>
<dbReference type="Proteomes" id="UP001566476">
    <property type="component" value="Unassembled WGS sequence"/>
</dbReference>
<accession>A0ABV4I9I2</accession>